<keyword evidence="3 10" id="KW-0479">Metal-binding</keyword>
<dbReference type="CDD" id="cd00056">
    <property type="entry name" value="ENDO3c"/>
    <property type="match status" value="1"/>
</dbReference>
<accession>A0A9D1NGG5</accession>
<organism evidence="12 13">
    <name type="scientific">Candidatus Aphodoplasma excrementigallinarum</name>
    <dbReference type="NCBI Taxonomy" id="2840673"/>
    <lineage>
        <taxon>Bacteria</taxon>
        <taxon>Bacillati</taxon>
        <taxon>Bacillota</taxon>
        <taxon>Clostridia</taxon>
        <taxon>Eubacteriales</taxon>
        <taxon>Candidatus Aphodoplasma</taxon>
    </lineage>
</organism>
<dbReference type="PANTHER" id="PTHR10359:SF18">
    <property type="entry name" value="ENDONUCLEASE III"/>
    <property type="match status" value="1"/>
</dbReference>
<dbReference type="Gene3D" id="1.10.1670.10">
    <property type="entry name" value="Helix-hairpin-Helix base-excision DNA repair enzymes (C-terminal)"/>
    <property type="match status" value="1"/>
</dbReference>
<evidence type="ECO:0000256" key="2">
    <source>
        <dbReference type="ARBA" id="ARBA00022485"/>
    </source>
</evidence>
<evidence type="ECO:0000313" key="13">
    <source>
        <dbReference type="Proteomes" id="UP000886743"/>
    </source>
</evidence>
<dbReference type="Proteomes" id="UP000886743">
    <property type="component" value="Unassembled WGS sequence"/>
</dbReference>
<dbReference type="InterPro" id="IPR005759">
    <property type="entry name" value="Nth"/>
</dbReference>
<dbReference type="FunFam" id="1.10.340.30:FF:000001">
    <property type="entry name" value="Endonuclease III"/>
    <property type="match status" value="1"/>
</dbReference>
<evidence type="ECO:0000256" key="7">
    <source>
        <dbReference type="ARBA" id="ARBA00023014"/>
    </source>
</evidence>
<feature type="binding site" evidence="10">
    <location>
        <position position="195"/>
    </location>
    <ligand>
        <name>[4Fe-4S] cluster</name>
        <dbReference type="ChEBI" id="CHEBI:49883"/>
    </ligand>
</feature>
<evidence type="ECO:0000256" key="6">
    <source>
        <dbReference type="ARBA" id="ARBA00023004"/>
    </source>
</evidence>
<keyword evidence="10" id="KW-0238">DNA-binding</keyword>
<evidence type="ECO:0000256" key="1">
    <source>
        <dbReference type="ARBA" id="ARBA00008343"/>
    </source>
</evidence>
<evidence type="ECO:0000256" key="4">
    <source>
        <dbReference type="ARBA" id="ARBA00022763"/>
    </source>
</evidence>
<comment type="cofactor">
    <cofactor evidence="10">
        <name>[4Fe-4S] cluster</name>
        <dbReference type="ChEBI" id="CHEBI:49883"/>
    </cofactor>
    <text evidence="10">Binds 1 [4Fe-4S] cluster.</text>
</comment>
<protein>
    <recommendedName>
        <fullName evidence="10">Endonuclease III</fullName>
        <ecNumber evidence="10">4.2.99.18</ecNumber>
    </recommendedName>
    <alternativeName>
        <fullName evidence="10">DNA-(apurinic or apyrimidinic site) lyase</fullName>
    </alternativeName>
</protein>
<feature type="binding site" evidence="10">
    <location>
        <position position="204"/>
    </location>
    <ligand>
        <name>[4Fe-4S] cluster</name>
        <dbReference type="ChEBI" id="CHEBI:49883"/>
    </ligand>
</feature>
<comment type="similarity">
    <text evidence="1 10">Belongs to the Nth/MutY family.</text>
</comment>
<dbReference type="InterPro" id="IPR003651">
    <property type="entry name" value="Endonuclease3_FeS-loop_motif"/>
</dbReference>
<dbReference type="InterPro" id="IPR000445">
    <property type="entry name" value="HhH_motif"/>
</dbReference>
<feature type="binding site" evidence="10">
    <location>
        <position position="188"/>
    </location>
    <ligand>
        <name>[4Fe-4S] cluster</name>
        <dbReference type="ChEBI" id="CHEBI:49883"/>
    </ligand>
</feature>
<keyword evidence="2 10" id="KW-0004">4Fe-4S</keyword>
<evidence type="ECO:0000256" key="5">
    <source>
        <dbReference type="ARBA" id="ARBA00022801"/>
    </source>
</evidence>
<evidence type="ECO:0000256" key="10">
    <source>
        <dbReference type="HAMAP-Rule" id="MF_00942"/>
    </source>
</evidence>
<keyword evidence="12" id="KW-0540">Nuclease</keyword>
<dbReference type="PIRSF" id="PIRSF001435">
    <property type="entry name" value="Nth"/>
    <property type="match status" value="1"/>
</dbReference>
<dbReference type="NCBIfam" id="TIGR01083">
    <property type="entry name" value="nth"/>
    <property type="match status" value="1"/>
</dbReference>
<dbReference type="Pfam" id="PF00633">
    <property type="entry name" value="HHH"/>
    <property type="match status" value="1"/>
</dbReference>
<keyword evidence="9 10" id="KW-0326">Glycosidase</keyword>
<dbReference type="InterPro" id="IPR004036">
    <property type="entry name" value="Endonuclease-III-like_CS2"/>
</dbReference>
<dbReference type="GO" id="GO:0019104">
    <property type="term" value="F:DNA N-glycosylase activity"/>
    <property type="evidence" value="ECO:0007669"/>
    <property type="project" value="UniProtKB-UniRule"/>
</dbReference>
<gene>
    <name evidence="10 12" type="primary">nth</name>
    <name evidence="12" type="ORF">IAC74_04005</name>
</gene>
<keyword evidence="5 10" id="KW-0378">Hydrolase</keyword>
<dbReference type="GO" id="GO:0003677">
    <property type="term" value="F:DNA binding"/>
    <property type="evidence" value="ECO:0007669"/>
    <property type="project" value="UniProtKB-UniRule"/>
</dbReference>
<dbReference type="GO" id="GO:0046872">
    <property type="term" value="F:metal ion binding"/>
    <property type="evidence" value="ECO:0007669"/>
    <property type="project" value="UniProtKB-KW"/>
</dbReference>
<evidence type="ECO:0000313" key="12">
    <source>
        <dbReference type="EMBL" id="HIV02714.1"/>
    </source>
</evidence>
<comment type="function">
    <text evidence="10">DNA repair enzyme that has both DNA N-glycosylase activity and AP-lyase activity. The DNA N-glycosylase activity releases various damaged pyrimidines from DNA by cleaving the N-glycosidic bond, leaving an AP (apurinic/apyrimidinic) site. The AP-lyase activity cleaves the phosphodiester bond 3' to the AP site by a beta-elimination, leaving a 3'-terminal unsaturated sugar and a product with a terminal 5'-phosphate.</text>
</comment>
<dbReference type="AlphaFoldDB" id="A0A9D1NGG5"/>
<evidence type="ECO:0000256" key="8">
    <source>
        <dbReference type="ARBA" id="ARBA00023204"/>
    </source>
</evidence>
<dbReference type="Pfam" id="PF00730">
    <property type="entry name" value="HhH-GPD"/>
    <property type="match status" value="1"/>
</dbReference>
<reference evidence="12" key="2">
    <citation type="journal article" date="2021" name="PeerJ">
        <title>Extensive microbial diversity within the chicken gut microbiome revealed by metagenomics and culture.</title>
        <authorList>
            <person name="Gilroy R."/>
            <person name="Ravi A."/>
            <person name="Getino M."/>
            <person name="Pursley I."/>
            <person name="Horton D.L."/>
            <person name="Alikhan N.F."/>
            <person name="Baker D."/>
            <person name="Gharbi K."/>
            <person name="Hall N."/>
            <person name="Watson M."/>
            <person name="Adriaenssens E.M."/>
            <person name="Foster-Nyarko E."/>
            <person name="Jarju S."/>
            <person name="Secka A."/>
            <person name="Antonio M."/>
            <person name="Oren A."/>
            <person name="Chaudhuri R.R."/>
            <person name="La Ragione R."/>
            <person name="Hildebrand F."/>
            <person name="Pallen M.J."/>
        </authorList>
    </citation>
    <scope>NUCLEOTIDE SEQUENCE</scope>
    <source>
        <strain evidence="12">4920</strain>
    </source>
</reference>
<keyword evidence="8 10" id="KW-0234">DNA repair</keyword>
<dbReference type="InterPro" id="IPR003265">
    <property type="entry name" value="HhH-GPD_domain"/>
</dbReference>
<keyword evidence="12" id="KW-0255">Endonuclease</keyword>
<dbReference type="GO" id="GO:0051539">
    <property type="term" value="F:4 iron, 4 sulfur cluster binding"/>
    <property type="evidence" value="ECO:0007669"/>
    <property type="project" value="UniProtKB-UniRule"/>
</dbReference>
<dbReference type="Gene3D" id="1.10.340.30">
    <property type="entry name" value="Hypothetical protein, domain 2"/>
    <property type="match status" value="1"/>
</dbReference>
<dbReference type="SUPFAM" id="SSF48150">
    <property type="entry name" value="DNA-glycosylase"/>
    <property type="match status" value="1"/>
</dbReference>
<dbReference type="SMART" id="SM00525">
    <property type="entry name" value="FES"/>
    <property type="match status" value="1"/>
</dbReference>
<proteinExistence type="inferred from homology"/>
<keyword evidence="6 10" id="KW-0408">Iron</keyword>
<dbReference type="InterPro" id="IPR004035">
    <property type="entry name" value="Endouclease-III_FeS-bd_BS"/>
</dbReference>
<keyword evidence="7 10" id="KW-0411">Iron-sulfur</keyword>
<evidence type="ECO:0000256" key="9">
    <source>
        <dbReference type="ARBA" id="ARBA00023295"/>
    </source>
</evidence>
<dbReference type="HAMAP" id="MF_00942">
    <property type="entry name" value="Nth"/>
    <property type="match status" value="1"/>
</dbReference>
<dbReference type="PANTHER" id="PTHR10359">
    <property type="entry name" value="A/G-SPECIFIC ADENINE GLYCOSYLASE/ENDONUCLEASE III"/>
    <property type="match status" value="1"/>
</dbReference>
<evidence type="ECO:0000256" key="3">
    <source>
        <dbReference type="ARBA" id="ARBA00022723"/>
    </source>
</evidence>
<keyword evidence="10" id="KW-0456">Lyase</keyword>
<keyword evidence="4 10" id="KW-0227">DNA damage</keyword>
<dbReference type="PROSITE" id="PS01155">
    <property type="entry name" value="ENDONUCLEASE_III_2"/>
    <property type="match status" value="1"/>
</dbReference>
<dbReference type="EC" id="4.2.99.18" evidence="10"/>
<evidence type="ECO:0000259" key="11">
    <source>
        <dbReference type="SMART" id="SM00478"/>
    </source>
</evidence>
<dbReference type="Pfam" id="PF10576">
    <property type="entry name" value="EndIII_4Fe-2S"/>
    <property type="match status" value="1"/>
</dbReference>
<dbReference type="PROSITE" id="PS00764">
    <property type="entry name" value="ENDONUCLEASE_III_1"/>
    <property type="match status" value="1"/>
</dbReference>
<sequence>MTKQERLARITQGLERTYPDADCSLEFRDPWQLLVSAILATQCTDKRVNMVTPALFARYPTVYDCAEADETELMDYIRSTGFYNHKAKNIIGSAKRICEVYGGKVPDNIDDLVTLPGVGRKIANLIIGDVYKRPAIVVDTHCKRLTYRMGLTKNTDPVKIEMDLWKIVPPAYSAKFCHQLVLLGREFCTARSPRCGECPVRDGCKQAK</sequence>
<name>A0A9D1NGG5_9FIRM</name>
<dbReference type="EMBL" id="DVOF01000119">
    <property type="protein sequence ID" value="HIV02714.1"/>
    <property type="molecule type" value="Genomic_DNA"/>
</dbReference>
<dbReference type="SMART" id="SM00478">
    <property type="entry name" value="ENDO3c"/>
    <property type="match status" value="1"/>
</dbReference>
<comment type="catalytic activity">
    <reaction evidence="10">
        <text>2'-deoxyribonucleotide-(2'-deoxyribose 5'-phosphate)-2'-deoxyribonucleotide-DNA = a 3'-end 2'-deoxyribonucleotide-(2,3-dehydro-2,3-deoxyribose 5'-phosphate)-DNA + a 5'-end 5'-phospho-2'-deoxyribonucleoside-DNA + H(+)</text>
        <dbReference type="Rhea" id="RHEA:66592"/>
        <dbReference type="Rhea" id="RHEA-COMP:13180"/>
        <dbReference type="Rhea" id="RHEA-COMP:16897"/>
        <dbReference type="Rhea" id="RHEA-COMP:17067"/>
        <dbReference type="ChEBI" id="CHEBI:15378"/>
        <dbReference type="ChEBI" id="CHEBI:136412"/>
        <dbReference type="ChEBI" id="CHEBI:157695"/>
        <dbReference type="ChEBI" id="CHEBI:167181"/>
        <dbReference type="EC" id="4.2.99.18"/>
    </reaction>
</comment>
<dbReference type="InterPro" id="IPR011257">
    <property type="entry name" value="DNA_glycosylase"/>
</dbReference>
<reference evidence="12" key="1">
    <citation type="submission" date="2020-10" db="EMBL/GenBank/DDBJ databases">
        <authorList>
            <person name="Gilroy R."/>
        </authorList>
    </citation>
    <scope>NUCLEOTIDE SEQUENCE</scope>
    <source>
        <strain evidence="12">4920</strain>
    </source>
</reference>
<feature type="binding site" evidence="10">
    <location>
        <position position="198"/>
    </location>
    <ligand>
        <name>[4Fe-4S] cluster</name>
        <dbReference type="ChEBI" id="CHEBI:49883"/>
    </ligand>
</feature>
<dbReference type="InterPro" id="IPR023170">
    <property type="entry name" value="HhH_base_excis_C"/>
</dbReference>
<comment type="caution">
    <text evidence="12">The sequence shown here is derived from an EMBL/GenBank/DDBJ whole genome shotgun (WGS) entry which is preliminary data.</text>
</comment>
<feature type="domain" description="HhH-GPD" evidence="11">
    <location>
        <begin position="39"/>
        <end position="186"/>
    </location>
</feature>
<dbReference type="GO" id="GO:0140078">
    <property type="term" value="F:class I DNA-(apurinic or apyrimidinic site) endonuclease activity"/>
    <property type="evidence" value="ECO:0007669"/>
    <property type="project" value="UniProtKB-EC"/>
</dbReference>
<dbReference type="GO" id="GO:0006285">
    <property type="term" value="P:base-excision repair, AP site formation"/>
    <property type="evidence" value="ECO:0007669"/>
    <property type="project" value="TreeGrafter"/>
</dbReference>